<dbReference type="Gene3D" id="3.30.910.20">
    <property type="entry name" value="Skp domain"/>
    <property type="match status" value="1"/>
</dbReference>
<dbReference type="GO" id="GO:0050821">
    <property type="term" value="P:protein stabilization"/>
    <property type="evidence" value="ECO:0007669"/>
    <property type="project" value="TreeGrafter"/>
</dbReference>
<reference evidence="6 11" key="4">
    <citation type="submission" date="2017-06" db="EMBL/GenBank/DDBJ databases">
        <title>Genome sequencing of Fusobacterium nucleatum subsp. polymorphum KCOM 1275 (=ChDC F310).</title>
        <authorList>
            <person name="Kook J.-K."/>
            <person name="Park S.-N."/>
            <person name="Lim Y.K."/>
            <person name="Roh H."/>
        </authorList>
    </citation>
    <scope>NUCLEOTIDE SEQUENCE [LARGE SCALE GENOMIC DNA]</scope>
    <source>
        <strain evidence="6 11">KCOM 1275</strain>
    </source>
</reference>
<dbReference type="EMBL" id="CP013121">
    <property type="protein sequence ID" value="ALM95173.1"/>
    <property type="molecule type" value="Genomic_DNA"/>
</dbReference>
<dbReference type="EMBL" id="NIRO01000002">
    <property type="protein sequence ID" value="PHI17079.1"/>
    <property type="molecule type" value="Genomic_DNA"/>
</dbReference>
<accession>A0A0D6H244</accession>
<evidence type="ECO:0000256" key="2">
    <source>
        <dbReference type="ARBA" id="ARBA00022729"/>
    </source>
</evidence>
<dbReference type="SMART" id="SM00935">
    <property type="entry name" value="OmpH"/>
    <property type="match status" value="1"/>
</dbReference>
<dbReference type="Proteomes" id="UP000224507">
    <property type="component" value="Unassembled WGS sequence"/>
</dbReference>
<dbReference type="KEGG" id="fpol:ERS445057_02199"/>
<dbReference type="InterPro" id="IPR005632">
    <property type="entry name" value="Chaperone_Skp"/>
</dbReference>
<organism evidence="7 10">
    <name type="scientific">Fusobacterium nucleatum subsp. polymorphum</name>
    <name type="common">Fusobacterium polymorphum</name>
    <dbReference type="NCBI Taxonomy" id="76857"/>
    <lineage>
        <taxon>Bacteria</taxon>
        <taxon>Fusobacteriati</taxon>
        <taxon>Fusobacteriota</taxon>
        <taxon>Fusobacteriia</taxon>
        <taxon>Fusobacteriales</taxon>
        <taxon>Fusobacteriaceae</taxon>
        <taxon>Fusobacterium</taxon>
    </lineage>
</organism>
<keyword evidence="3" id="KW-0175">Coiled coil</keyword>
<evidence type="ECO:0000313" key="11">
    <source>
        <dbReference type="Proteomes" id="UP000197638"/>
    </source>
</evidence>
<evidence type="ECO:0000256" key="4">
    <source>
        <dbReference type="SAM" id="SignalP"/>
    </source>
</evidence>
<evidence type="ECO:0000256" key="1">
    <source>
        <dbReference type="ARBA" id="ARBA00009091"/>
    </source>
</evidence>
<name>A0A0D6H244_FUSNP</name>
<dbReference type="AlphaFoldDB" id="A0A0D6H244"/>
<gene>
    <name evidence="7" type="ORF">CA839_10475</name>
    <name evidence="8" type="ORF">CBG56_02850</name>
    <name evidence="6" type="ORF">CBG61_06895</name>
    <name evidence="5" type="ORF">RO02_11485</name>
</gene>
<dbReference type="PANTHER" id="PTHR35089:SF1">
    <property type="entry name" value="CHAPERONE PROTEIN SKP"/>
    <property type="match status" value="1"/>
</dbReference>
<evidence type="ECO:0008006" key="13">
    <source>
        <dbReference type="Google" id="ProtNLM"/>
    </source>
</evidence>
<keyword evidence="2 4" id="KW-0732">Signal</keyword>
<evidence type="ECO:0000313" key="5">
    <source>
        <dbReference type="EMBL" id="ALM95173.1"/>
    </source>
</evidence>
<evidence type="ECO:0000313" key="8">
    <source>
        <dbReference type="EMBL" id="PHI17079.1"/>
    </source>
</evidence>
<feature type="coiled-coil region" evidence="3">
    <location>
        <begin position="33"/>
        <end position="71"/>
    </location>
</feature>
<evidence type="ECO:0000313" key="7">
    <source>
        <dbReference type="EMBL" id="OWP26246.1"/>
    </source>
</evidence>
<dbReference type="Proteomes" id="UP000197470">
    <property type="component" value="Unassembled WGS sequence"/>
</dbReference>
<dbReference type="RefSeq" id="WP_005894577.1">
    <property type="nucleotide sequence ID" value="NZ_CP013121.1"/>
</dbReference>
<reference evidence="8 12" key="3">
    <citation type="submission" date="2017-06" db="EMBL/GenBank/DDBJ databases">
        <title>Draft genome sequence of Fusobacterium nucleatum subsp. polymorphum KCOM 1274 (=ChDC F309).</title>
        <authorList>
            <person name="Kook J.-K."/>
            <person name="Park S.-N."/>
            <person name="Lim Y.K."/>
            <person name="Roh H."/>
        </authorList>
    </citation>
    <scope>NUCLEOTIDE SEQUENCE [LARGE SCALE GENOMIC DNA]</scope>
    <source>
        <strain evidence="8">KCOM 1274</strain>
        <strain evidence="12">KCOM 1274 (ChDC F309)</strain>
    </source>
</reference>
<dbReference type="EMBL" id="NHRT01000001">
    <property type="protein sequence ID" value="OWP26246.1"/>
    <property type="molecule type" value="Genomic_DNA"/>
</dbReference>
<evidence type="ECO:0000313" key="6">
    <source>
        <dbReference type="EMBL" id="ASG28675.1"/>
    </source>
</evidence>
<dbReference type="SUPFAM" id="SSF111384">
    <property type="entry name" value="OmpH-like"/>
    <property type="match status" value="1"/>
</dbReference>
<sequence length="157" mass="17686">MKKLLLIASVLLATSAFADKVGVVDSQRAFFQFSETKKAQQSLEGQAKKVENEARQKEVALQKEYVALQAKGDKLTDAEKKAFEKKSQDFQSFLNSSQDKLNKEQMAKLKRIEDVYVKAVKKVAAEGKYDYIFEAEALKVGGEDITDRVIKEMEALK</sequence>
<comment type="similarity">
    <text evidence="1">Belongs to the Skp family.</text>
</comment>
<evidence type="ECO:0000256" key="3">
    <source>
        <dbReference type="SAM" id="Coils"/>
    </source>
</evidence>
<evidence type="ECO:0000313" key="12">
    <source>
        <dbReference type="Proteomes" id="UP000224507"/>
    </source>
</evidence>
<dbReference type="InterPro" id="IPR024930">
    <property type="entry name" value="Skp_dom_sf"/>
</dbReference>
<dbReference type="PANTHER" id="PTHR35089">
    <property type="entry name" value="CHAPERONE PROTEIN SKP"/>
    <property type="match status" value="1"/>
</dbReference>
<evidence type="ECO:0000313" key="9">
    <source>
        <dbReference type="Proteomes" id="UP000067061"/>
    </source>
</evidence>
<dbReference type="Proteomes" id="UP000197638">
    <property type="component" value="Chromosome"/>
</dbReference>
<reference evidence="5 9" key="1">
    <citation type="submission" date="2015-11" db="EMBL/GenBank/DDBJ databases">
        <authorList>
            <person name="Kook J.-K."/>
            <person name="Park S.-N."/>
            <person name="Lim Y.K."/>
            <person name="Jo E."/>
        </authorList>
    </citation>
    <scope>NUCLEOTIDE SEQUENCE [LARGE SCALE GENOMIC DNA]</scope>
    <source>
        <strain evidence="5 9">ChDC F306</strain>
    </source>
</reference>
<dbReference type="GO" id="GO:0005829">
    <property type="term" value="C:cytosol"/>
    <property type="evidence" value="ECO:0007669"/>
    <property type="project" value="TreeGrafter"/>
</dbReference>
<dbReference type="Proteomes" id="UP000067061">
    <property type="component" value="Chromosome"/>
</dbReference>
<dbReference type="GO" id="GO:0051082">
    <property type="term" value="F:unfolded protein binding"/>
    <property type="evidence" value="ECO:0007669"/>
    <property type="project" value="InterPro"/>
</dbReference>
<reference evidence="7 10" key="2">
    <citation type="submission" date="2017-05" db="EMBL/GenBank/DDBJ databases">
        <title>Genome sequencing of Fusobacterium nucleatum subsp. polymorphum KCOM 1001 (=ChDC F119).</title>
        <authorList>
            <person name="Kook J.-K."/>
            <person name="Park S.-N."/>
            <person name="Lim Y.K."/>
            <person name="Roh H."/>
        </authorList>
    </citation>
    <scope>NUCLEOTIDE SEQUENCE [LARGE SCALE GENOMIC DNA]</scope>
    <source>
        <strain evidence="7 10">KCOM 1001</strain>
    </source>
</reference>
<feature type="signal peptide" evidence="4">
    <location>
        <begin position="1"/>
        <end position="18"/>
    </location>
</feature>
<evidence type="ECO:0000313" key="10">
    <source>
        <dbReference type="Proteomes" id="UP000197470"/>
    </source>
</evidence>
<dbReference type="EMBL" id="CP022123">
    <property type="protein sequence ID" value="ASG28675.1"/>
    <property type="molecule type" value="Genomic_DNA"/>
</dbReference>
<dbReference type="Pfam" id="PF03938">
    <property type="entry name" value="OmpH"/>
    <property type="match status" value="1"/>
</dbReference>
<feature type="chain" id="PRO_5014223193" description="OmpH family outer membrane protein" evidence="4">
    <location>
        <begin position="19"/>
        <end position="157"/>
    </location>
</feature>
<protein>
    <recommendedName>
        <fullName evidence="13">OmpH family outer membrane protein</fullName>
    </recommendedName>
</protein>
<dbReference type="GeneID" id="45635947"/>
<proteinExistence type="inferred from homology"/>